<feature type="compositionally biased region" description="Basic and acidic residues" evidence="1">
    <location>
        <begin position="354"/>
        <end position="364"/>
    </location>
</feature>
<dbReference type="Proteomes" id="UP000831963">
    <property type="component" value="Chromosome"/>
</dbReference>
<sequence>MSEHTLTEILQGSGPWTTAYVDGTGELPQVEEGARHQAVRDQLIDEVGAPEDDAAAIETALGERNGLPSPSARVVIARDGETVLDRSFIGARLGPERLEHGALPSILPLLRHTASETRYLVVETSRDGADIRLETSGRGGSERETEIEGDTDEISKVRTGGLGDAKYQNYVENVWKQNQKDVAAALSALIREERPAFVAVSGDVRARQLLAEELTGDERALLVDVDANTRADGADRTALDDTIAREIDERRRREVADVRDRAAADDGSGGAEGFPAVIEALQQARVDTLVLDGRLLDDERTLIALDGPPWVVTDVAQRLNTQVLGSIRAAEALARAALLTDARVLIEDDEYEASDDRREERPVREPIASLRWADAGTDADPT</sequence>
<evidence type="ECO:0000256" key="1">
    <source>
        <dbReference type="SAM" id="MobiDB-lite"/>
    </source>
</evidence>
<gene>
    <name evidence="2" type="ORF">KV396_02990</name>
</gene>
<feature type="region of interest" description="Disordered" evidence="1">
    <location>
        <begin position="349"/>
        <end position="382"/>
    </location>
</feature>
<name>A0ABY4ILI7_9MICO</name>
<evidence type="ECO:0000313" key="3">
    <source>
        <dbReference type="Proteomes" id="UP000831963"/>
    </source>
</evidence>
<organism evidence="2 3">
    <name type="scientific">Microbacterium galbinum</name>
    <dbReference type="NCBI Taxonomy" id="2851646"/>
    <lineage>
        <taxon>Bacteria</taxon>
        <taxon>Bacillati</taxon>
        <taxon>Actinomycetota</taxon>
        <taxon>Actinomycetes</taxon>
        <taxon>Micrococcales</taxon>
        <taxon>Microbacteriaceae</taxon>
        <taxon>Microbacterium</taxon>
    </lineage>
</organism>
<keyword evidence="3" id="KW-1185">Reference proteome</keyword>
<dbReference type="EMBL" id="CP078077">
    <property type="protein sequence ID" value="UPL13494.1"/>
    <property type="molecule type" value="Genomic_DNA"/>
</dbReference>
<reference evidence="2 3" key="1">
    <citation type="submission" date="2021-06" db="EMBL/GenBank/DDBJ databases">
        <title>Genome-based taxonomic framework of Microbacterium strains isolated from marine environment, the description of four new species and reclassification of four preexisting species.</title>
        <authorList>
            <person name="Lee S.D."/>
            <person name="Kim S.-M."/>
            <person name="Byeon Y.-S."/>
            <person name="Yang H.L."/>
            <person name="Kim I.S."/>
        </authorList>
    </citation>
    <scope>NUCLEOTIDE SEQUENCE [LARGE SCALE GENOMIC DNA]</scope>
    <source>
        <strain evidence="2 3">SSW1-36</strain>
    </source>
</reference>
<dbReference type="RefSeq" id="WP_247956766.1">
    <property type="nucleotide sequence ID" value="NZ_CP078077.1"/>
</dbReference>
<accession>A0ABY4ILI7</accession>
<evidence type="ECO:0008006" key="4">
    <source>
        <dbReference type="Google" id="ProtNLM"/>
    </source>
</evidence>
<protein>
    <recommendedName>
        <fullName evidence="4">Peptide chain release factor 1</fullName>
    </recommendedName>
</protein>
<dbReference type="InterPro" id="IPR040701">
    <property type="entry name" value="Bact_RF_family2"/>
</dbReference>
<proteinExistence type="predicted"/>
<evidence type="ECO:0000313" key="2">
    <source>
        <dbReference type="EMBL" id="UPL13494.1"/>
    </source>
</evidence>
<dbReference type="Pfam" id="PF18844">
    <property type="entry name" value="baeRF_family2"/>
    <property type="match status" value="1"/>
</dbReference>